<dbReference type="InterPro" id="IPR038488">
    <property type="entry name" value="Integrase_DNA-bd_sf"/>
</dbReference>
<dbReference type="PANTHER" id="PTHR30629:SF6">
    <property type="entry name" value="PROPHAGE INTEGRASE INTA-RELATED"/>
    <property type="match status" value="1"/>
</dbReference>
<evidence type="ECO:0000313" key="4">
    <source>
        <dbReference type="EMBL" id="AOA57586.1"/>
    </source>
</evidence>
<dbReference type="GO" id="GO:0015074">
    <property type="term" value="P:DNA integration"/>
    <property type="evidence" value="ECO:0007669"/>
    <property type="project" value="UniProtKB-KW"/>
</dbReference>
<comment type="similarity">
    <text evidence="1">Belongs to the 'phage' integrase family.</text>
</comment>
<dbReference type="EMBL" id="CP016895">
    <property type="protein sequence ID" value="AOA57586.1"/>
    <property type="molecule type" value="Genomic_DNA"/>
</dbReference>
<reference evidence="4 5" key="1">
    <citation type="submission" date="2016-08" db="EMBL/GenBank/DDBJ databases">
        <authorList>
            <person name="Seilhamer J.J."/>
        </authorList>
    </citation>
    <scope>NUCLEOTIDE SEQUENCE [LARGE SCALE GENOMIC DNA]</scope>
    <source>
        <strain evidence="4 5">BRTC-1</strain>
    </source>
</reference>
<keyword evidence="5" id="KW-1185">Reference proteome</keyword>
<dbReference type="Proteomes" id="UP000093391">
    <property type="component" value="Chromosome"/>
</dbReference>
<dbReference type="KEGG" id="ala:BFG52_03930"/>
<evidence type="ECO:0000259" key="3">
    <source>
        <dbReference type="Pfam" id="PF13356"/>
    </source>
</evidence>
<dbReference type="Gene3D" id="3.30.160.390">
    <property type="entry name" value="Integrase, DNA-binding domain"/>
    <property type="match status" value="1"/>
</dbReference>
<dbReference type="Pfam" id="PF13356">
    <property type="entry name" value="Arm-DNA-bind_3"/>
    <property type="match status" value="1"/>
</dbReference>
<dbReference type="InterPro" id="IPR025166">
    <property type="entry name" value="Integrase_DNA_bind_dom"/>
</dbReference>
<dbReference type="InterPro" id="IPR050808">
    <property type="entry name" value="Phage_Integrase"/>
</dbReference>
<protein>
    <recommendedName>
        <fullName evidence="3">Integrase DNA-binding domain-containing protein</fullName>
    </recommendedName>
</protein>
<keyword evidence="2" id="KW-0229">DNA integration</keyword>
<evidence type="ECO:0000256" key="1">
    <source>
        <dbReference type="ARBA" id="ARBA00008857"/>
    </source>
</evidence>
<proteinExistence type="inferred from homology"/>
<feature type="domain" description="Integrase DNA-binding" evidence="3">
    <location>
        <begin position="8"/>
        <end position="101"/>
    </location>
</feature>
<dbReference type="RefSeq" id="WP_067552893.1">
    <property type="nucleotide sequence ID" value="NZ_CP016895.1"/>
</dbReference>
<dbReference type="AlphaFoldDB" id="A0A1B2LXC6"/>
<dbReference type="PANTHER" id="PTHR30629">
    <property type="entry name" value="PROPHAGE INTEGRASE"/>
    <property type="match status" value="1"/>
</dbReference>
<evidence type="ECO:0000256" key="2">
    <source>
        <dbReference type="ARBA" id="ARBA00022908"/>
    </source>
</evidence>
<organism evidence="4 5">
    <name type="scientific">Acinetobacter larvae</name>
    <dbReference type="NCBI Taxonomy" id="1789224"/>
    <lineage>
        <taxon>Bacteria</taxon>
        <taxon>Pseudomonadati</taxon>
        <taxon>Pseudomonadota</taxon>
        <taxon>Gammaproteobacteria</taxon>
        <taxon>Moraxellales</taxon>
        <taxon>Moraxellaceae</taxon>
        <taxon>Acinetobacter</taxon>
    </lineage>
</organism>
<evidence type="ECO:0000313" key="5">
    <source>
        <dbReference type="Proteomes" id="UP000093391"/>
    </source>
</evidence>
<gene>
    <name evidence="4" type="ORF">BFG52_03930</name>
</gene>
<accession>A0A1B2LXC6</accession>
<sequence length="138" mass="15871">MPKKVISLTDSKIKAFLREIKSSNPNGLDKDIRLSDRDGLNLLIRKNGTVMWRFDYTRPISKKRNTMSIGIYPEISLAKAREYKDQFRALVAQGKDPQQEKLGIEEKERIKQENTFKVVAELYKSKQKLAPAAVAPMF</sequence>
<name>A0A1B2LXC6_9GAMM</name>